<dbReference type="PANTHER" id="PTHR33788">
    <property type="entry name" value="OS07G0114300 PROTEIN"/>
    <property type="match status" value="1"/>
</dbReference>
<protein>
    <submittedName>
        <fullName evidence="3">Uncharacterized protein</fullName>
    </submittedName>
</protein>
<name>A0A0L0SRF1_ALLM3</name>
<dbReference type="OMA" id="KEGHEIS"/>
<dbReference type="InterPro" id="IPR007513">
    <property type="entry name" value="SERF-like_N"/>
</dbReference>
<feature type="domain" description="At2g23090-like zinc-binding" evidence="2">
    <location>
        <begin position="68"/>
        <end position="103"/>
    </location>
</feature>
<dbReference type="SUPFAM" id="SSF118359">
    <property type="entry name" value="Expressed protein At2g23090/F21P24.15"/>
    <property type="match status" value="1"/>
</dbReference>
<evidence type="ECO:0000259" key="2">
    <source>
        <dbReference type="Pfam" id="PF12907"/>
    </source>
</evidence>
<dbReference type="Pfam" id="PF04419">
    <property type="entry name" value="SERF-like_N"/>
    <property type="match status" value="1"/>
</dbReference>
<dbReference type="InterPro" id="IPR026939">
    <property type="entry name" value="ZNF706/At2g23090_sf"/>
</dbReference>
<gene>
    <name evidence="3" type="ORF">AMAG_10742</name>
</gene>
<sequence>MISKLLPRPLLHPRRSTTALPVNHFAPELLATMGNGSKAQQKRERNAKAAGGVAKSQLKVNEAAKNIQCVVCKQTFLGTANLATLNQHAENKHNKTAADCFPGKA</sequence>
<reference evidence="4" key="2">
    <citation type="submission" date="2009-11" db="EMBL/GenBank/DDBJ databases">
        <title>The Genome Sequence of Allomyces macrogynus strain ATCC 38327.</title>
        <authorList>
            <consortium name="The Broad Institute Genome Sequencing Platform"/>
            <person name="Russ C."/>
            <person name="Cuomo C."/>
            <person name="Shea T."/>
            <person name="Young S.K."/>
            <person name="Zeng Q."/>
            <person name="Koehrsen M."/>
            <person name="Haas B."/>
            <person name="Borodovsky M."/>
            <person name="Guigo R."/>
            <person name="Alvarado L."/>
            <person name="Berlin A."/>
            <person name="Borenstein D."/>
            <person name="Chen Z."/>
            <person name="Engels R."/>
            <person name="Freedman E."/>
            <person name="Gellesch M."/>
            <person name="Goldberg J."/>
            <person name="Griggs A."/>
            <person name="Gujja S."/>
            <person name="Heiman D."/>
            <person name="Hepburn T."/>
            <person name="Howarth C."/>
            <person name="Jen D."/>
            <person name="Larson L."/>
            <person name="Lewis B."/>
            <person name="Mehta T."/>
            <person name="Park D."/>
            <person name="Pearson M."/>
            <person name="Roberts A."/>
            <person name="Saif S."/>
            <person name="Shenoy N."/>
            <person name="Sisk P."/>
            <person name="Stolte C."/>
            <person name="Sykes S."/>
            <person name="Walk T."/>
            <person name="White J."/>
            <person name="Yandava C."/>
            <person name="Burger G."/>
            <person name="Gray M.W."/>
            <person name="Holland P.W.H."/>
            <person name="King N."/>
            <person name="Lang F.B.F."/>
            <person name="Roger A.J."/>
            <person name="Ruiz-Trillo I."/>
            <person name="Lander E."/>
            <person name="Nusbaum C."/>
        </authorList>
    </citation>
    <scope>NUCLEOTIDE SEQUENCE [LARGE SCALE GENOMIC DNA]</scope>
    <source>
        <strain evidence="4">ATCC 38327</strain>
    </source>
</reference>
<dbReference type="InterPro" id="IPR039713">
    <property type="entry name" value="At2g23090-like"/>
</dbReference>
<reference evidence="3 4" key="1">
    <citation type="submission" date="2009-11" db="EMBL/GenBank/DDBJ databases">
        <title>Annotation of Allomyces macrogynus ATCC 38327.</title>
        <authorList>
            <consortium name="The Broad Institute Genome Sequencing Platform"/>
            <person name="Russ C."/>
            <person name="Cuomo C."/>
            <person name="Burger G."/>
            <person name="Gray M.W."/>
            <person name="Holland P.W.H."/>
            <person name="King N."/>
            <person name="Lang F.B.F."/>
            <person name="Roger A.J."/>
            <person name="Ruiz-Trillo I."/>
            <person name="Young S.K."/>
            <person name="Zeng Q."/>
            <person name="Gargeya S."/>
            <person name="Fitzgerald M."/>
            <person name="Haas B."/>
            <person name="Abouelleil A."/>
            <person name="Alvarado L."/>
            <person name="Arachchi H.M."/>
            <person name="Berlin A."/>
            <person name="Chapman S.B."/>
            <person name="Gearin G."/>
            <person name="Goldberg J."/>
            <person name="Griggs A."/>
            <person name="Gujja S."/>
            <person name="Hansen M."/>
            <person name="Heiman D."/>
            <person name="Howarth C."/>
            <person name="Larimer J."/>
            <person name="Lui A."/>
            <person name="MacDonald P.J.P."/>
            <person name="McCowen C."/>
            <person name="Montmayeur A."/>
            <person name="Murphy C."/>
            <person name="Neiman D."/>
            <person name="Pearson M."/>
            <person name="Priest M."/>
            <person name="Roberts A."/>
            <person name="Saif S."/>
            <person name="Shea T."/>
            <person name="Sisk P."/>
            <person name="Stolte C."/>
            <person name="Sykes S."/>
            <person name="Wortman J."/>
            <person name="Nusbaum C."/>
            <person name="Birren B."/>
        </authorList>
    </citation>
    <scope>NUCLEOTIDE SEQUENCE [LARGE SCALE GENOMIC DNA]</scope>
    <source>
        <strain evidence="3 4">ATCC 38327</strain>
    </source>
</reference>
<dbReference type="eggNOG" id="ENOG502S798">
    <property type="taxonomic scope" value="Eukaryota"/>
</dbReference>
<dbReference type="EMBL" id="GG745346">
    <property type="protein sequence ID" value="KNE65082.1"/>
    <property type="molecule type" value="Genomic_DNA"/>
</dbReference>
<proteinExistence type="predicted"/>
<evidence type="ECO:0000313" key="3">
    <source>
        <dbReference type="EMBL" id="KNE65082.1"/>
    </source>
</evidence>
<dbReference type="Proteomes" id="UP000054350">
    <property type="component" value="Unassembled WGS sequence"/>
</dbReference>
<dbReference type="VEuPathDB" id="FungiDB:AMAG_10742"/>
<evidence type="ECO:0000259" key="1">
    <source>
        <dbReference type="Pfam" id="PF04419"/>
    </source>
</evidence>
<dbReference type="InterPro" id="IPR039438">
    <property type="entry name" value="At2g23090-like_Znf"/>
</dbReference>
<dbReference type="AlphaFoldDB" id="A0A0L0SRF1"/>
<organism evidence="3 4">
    <name type="scientific">Allomyces macrogynus (strain ATCC 38327)</name>
    <name type="common">Allomyces javanicus var. macrogynus</name>
    <dbReference type="NCBI Taxonomy" id="578462"/>
    <lineage>
        <taxon>Eukaryota</taxon>
        <taxon>Fungi</taxon>
        <taxon>Fungi incertae sedis</taxon>
        <taxon>Blastocladiomycota</taxon>
        <taxon>Blastocladiomycetes</taxon>
        <taxon>Blastocladiales</taxon>
        <taxon>Blastocladiaceae</taxon>
        <taxon>Allomyces</taxon>
    </lineage>
</organism>
<dbReference type="OrthoDB" id="370932at2759"/>
<accession>A0A0L0SRF1</accession>
<dbReference type="Gene3D" id="4.10.1050.10">
    <property type="entry name" value="At2g23090-like"/>
    <property type="match status" value="1"/>
</dbReference>
<feature type="domain" description="Small EDRK-rich factor-like N-terminal" evidence="1">
    <location>
        <begin position="33"/>
        <end position="66"/>
    </location>
</feature>
<dbReference type="Pfam" id="PF12907">
    <property type="entry name" value="zf-met2"/>
    <property type="match status" value="1"/>
</dbReference>
<keyword evidence="4" id="KW-1185">Reference proteome</keyword>
<evidence type="ECO:0000313" key="4">
    <source>
        <dbReference type="Proteomes" id="UP000054350"/>
    </source>
</evidence>
<dbReference type="PANTHER" id="PTHR33788:SF1">
    <property type="entry name" value="ZINC-BINDING PROTEIN"/>
    <property type="match status" value="1"/>
</dbReference>